<protein>
    <submittedName>
        <fullName evidence="2">CoA transferase</fullName>
        <ecNumber evidence="2">2.8.3.-</ecNumber>
    </submittedName>
</protein>
<dbReference type="Gene3D" id="3.30.1540.10">
    <property type="entry name" value="formyl-coa transferase, domain 3"/>
    <property type="match status" value="1"/>
</dbReference>
<organism evidence="2 3">
    <name type="scientific">Ureibacillus aquaedulcis</name>
    <dbReference type="NCBI Taxonomy" id="3058421"/>
    <lineage>
        <taxon>Bacteria</taxon>
        <taxon>Bacillati</taxon>
        <taxon>Bacillota</taxon>
        <taxon>Bacilli</taxon>
        <taxon>Bacillales</taxon>
        <taxon>Caryophanaceae</taxon>
        <taxon>Ureibacillus</taxon>
    </lineage>
</organism>
<dbReference type="InterPro" id="IPR044855">
    <property type="entry name" value="CoA-Trfase_III_dom3_sf"/>
</dbReference>
<dbReference type="InterPro" id="IPR003673">
    <property type="entry name" value="CoA-Trfase_fam_III"/>
</dbReference>
<dbReference type="Pfam" id="PF02515">
    <property type="entry name" value="CoA_transf_3"/>
    <property type="match status" value="1"/>
</dbReference>
<keyword evidence="3" id="KW-1185">Reference proteome</keyword>
<dbReference type="PANTHER" id="PTHR48207">
    <property type="entry name" value="SUCCINATE--HYDROXYMETHYLGLUTARATE COA-TRANSFERASE"/>
    <property type="match status" value="1"/>
</dbReference>
<dbReference type="RefSeq" id="WP_301139896.1">
    <property type="nucleotide sequence ID" value="NZ_JAUHTQ010000026.1"/>
</dbReference>
<dbReference type="PANTHER" id="PTHR48207:SF3">
    <property type="entry name" value="SUCCINATE--HYDROXYMETHYLGLUTARATE COA-TRANSFERASE"/>
    <property type="match status" value="1"/>
</dbReference>
<comment type="caution">
    <text evidence="2">The sequence shown here is derived from an EMBL/GenBank/DDBJ whole genome shotgun (WGS) entry which is preliminary data.</text>
</comment>
<dbReference type="EC" id="2.8.3.-" evidence="2"/>
<keyword evidence="1 2" id="KW-0808">Transferase</keyword>
<gene>
    <name evidence="2" type="ORF">QYB95_18765</name>
</gene>
<accession>A0ABT8GW46</accession>
<reference evidence="2" key="1">
    <citation type="submission" date="2023-07" db="EMBL/GenBank/DDBJ databases">
        <title>Ureibacillus sp. isolated from freshwater well.</title>
        <authorList>
            <person name="Kirdat K."/>
            <person name="Bhatt A."/>
            <person name="Teware R."/>
            <person name="Bhavsar Y."/>
            <person name="Yadav A."/>
        </authorList>
    </citation>
    <scope>NUCLEOTIDE SEQUENCE</scope>
    <source>
        <strain evidence="2">BA0131</strain>
    </source>
</reference>
<evidence type="ECO:0000313" key="2">
    <source>
        <dbReference type="EMBL" id="MDN4495586.1"/>
    </source>
</evidence>
<dbReference type="Gene3D" id="3.40.50.10540">
    <property type="entry name" value="Crotonobetainyl-coa:carnitine coa-transferase, domain 1"/>
    <property type="match status" value="1"/>
</dbReference>
<dbReference type="InterPro" id="IPR050483">
    <property type="entry name" value="CoA-transferase_III_domain"/>
</dbReference>
<dbReference type="GO" id="GO:0016740">
    <property type="term" value="F:transferase activity"/>
    <property type="evidence" value="ECO:0007669"/>
    <property type="project" value="UniProtKB-KW"/>
</dbReference>
<sequence length="383" mass="42606">MQKSALEGLRVLELGSLIAGPFAGRIFADFGAEVIKVENEKDGDPLRVWREVEEGTSLWWYVQSRNKKSVEINLKSELGQRFIKEIVKGIDIIIENFRPGKLEEWGIGYEDLKKINPKLIMVRISGFGQDGPKSKYPGFGSIGEAMGGLRYLTGYPDRPPTRVGLSIGDSIAGLYGVIGALMAVYYRDNNSDFEGQCVDVSLYESIFSLTESLVPEYDRKQVIRERSGSTLPGITPSNTYECKDNQYVVIGANGDSIFKRLMLLIGREDIANDERFTTNALRNSHAEYLDGVIAEWTKSKDIDSVVDLLNENGIPAGKIYSVKDIIEDSHYKEREMILDIETPIGPLKMPGIVPKLSISPGKVKWAGPELGANNSEFLKLDKV</sequence>
<evidence type="ECO:0000256" key="1">
    <source>
        <dbReference type="ARBA" id="ARBA00022679"/>
    </source>
</evidence>
<dbReference type="Proteomes" id="UP001172743">
    <property type="component" value="Unassembled WGS sequence"/>
</dbReference>
<dbReference type="SUPFAM" id="SSF89796">
    <property type="entry name" value="CoA-transferase family III (CaiB/BaiF)"/>
    <property type="match status" value="1"/>
</dbReference>
<dbReference type="EMBL" id="JAUHTQ010000026">
    <property type="protein sequence ID" value="MDN4495586.1"/>
    <property type="molecule type" value="Genomic_DNA"/>
</dbReference>
<evidence type="ECO:0000313" key="3">
    <source>
        <dbReference type="Proteomes" id="UP001172743"/>
    </source>
</evidence>
<proteinExistence type="predicted"/>
<name>A0ABT8GW46_9BACL</name>
<dbReference type="InterPro" id="IPR023606">
    <property type="entry name" value="CoA-Trfase_III_dom_1_sf"/>
</dbReference>